<feature type="transmembrane region" description="Helical" evidence="5">
    <location>
        <begin position="255"/>
        <end position="277"/>
    </location>
</feature>
<organism evidence="8 9">
    <name type="scientific">Niveibacterium microcysteis</name>
    <dbReference type="NCBI Taxonomy" id="2811415"/>
    <lineage>
        <taxon>Bacteria</taxon>
        <taxon>Pseudomonadati</taxon>
        <taxon>Pseudomonadota</taxon>
        <taxon>Betaproteobacteria</taxon>
        <taxon>Rhodocyclales</taxon>
        <taxon>Rhodocyclaceae</taxon>
        <taxon>Niveibacterium</taxon>
    </lineage>
</organism>
<feature type="transmembrane region" description="Helical" evidence="5">
    <location>
        <begin position="43"/>
        <end position="64"/>
    </location>
</feature>
<keyword evidence="4 5" id="KW-0472">Membrane</keyword>
<keyword evidence="2 5" id="KW-0812">Transmembrane</keyword>
<keyword evidence="9" id="KW-1185">Reference proteome</keyword>
<dbReference type="PANTHER" id="PTHR43310">
    <property type="entry name" value="SULFATE TRANSPORTER YBAR-RELATED"/>
    <property type="match status" value="1"/>
</dbReference>
<dbReference type="CDD" id="cd00038">
    <property type="entry name" value="CAP_ED"/>
    <property type="match status" value="1"/>
</dbReference>
<dbReference type="Proteomes" id="UP000663570">
    <property type="component" value="Chromosome"/>
</dbReference>
<dbReference type="InterPro" id="IPR011547">
    <property type="entry name" value="SLC26A/SulP_dom"/>
</dbReference>
<protein>
    <submittedName>
        <fullName evidence="8">SLC26A/SulP transporter family protein</fullName>
    </submittedName>
</protein>
<evidence type="ECO:0000313" key="8">
    <source>
        <dbReference type="EMBL" id="QSI78059.1"/>
    </source>
</evidence>
<gene>
    <name evidence="8" type="ORF">JY500_05290</name>
</gene>
<dbReference type="Pfam" id="PF00916">
    <property type="entry name" value="Sulfate_transp"/>
    <property type="match status" value="1"/>
</dbReference>
<dbReference type="EMBL" id="CP071060">
    <property type="protein sequence ID" value="QSI78059.1"/>
    <property type="molecule type" value="Genomic_DNA"/>
</dbReference>
<reference evidence="8 9" key="1">
    <citation type="submission" date="2021-02" db="EMBL/GenBank/DDBJ databases">
        <title>Niveibacterium changnyeongensis HC41.</title>
        <authorList>
            <person name="Kang M."/>
        </authorList>
    </citation>
    <scope>NUCLEOTIDE SEQUENCE [LARGE SCALE GENOMIC DNA]</scope>
    <source>
        <strain evidence="8 9">HC41</strain>
    </source>
</reference>
<sequence length="734" mass="78349">MNSGGSRQAWAGDAWGGLAAMLVALPSAIAFGVTIFAPLGDDFGSRGAMAGILGATALGLIASIFGGTDRLITAPCAPAAALLAALSLDLGRRGTPPETVLLMLMLIGLIAGALQIAFGLSGIGKLIRYIPYPVVSGYLSAVGLTIIGGQLPRVLGADKTASLWGALLHPQGWRWEALLVGAVVIGVMLGAPRVIRAVPAAIIALLSGVLAYLALGGANPALWQLQHNPLIVGPLNQSEGHLFDAMGQHMLTLHAWTPALLAQVFMPALSLAALLSIDTLKTCVVLDAMTKSHHNPNREMIGQGLGNIGSALLGGIPGAGTMGASLVNVSSGAQTRRSGMLEGLFALLAFLLLSSLVAWVPIAALGAILLVVGYRMIDWHSLAFFRTESTRFDFLVILTVIGVALVFNLIAASGAGIALAAVLFLREQSRSTILRRKLEGGEMFSRVVRHEVELQILLRDGFKMVIVELQGALFFGTANQLYQALEPEIGQRTYVVLNLRRVQSLDLSATHALEQIKERLDAAGAYLIFTEIPRGLPSGLKMKRYLREVGLVRDTEKALAFRDLDQALEWIESQMLSTEPGLTPVDEAPLELDEIETLLGWRPGSLTAIASVIEERRYAAGTKVLNLGGPEDELLFIRKGTVRVVLPLQGKDHWHIGTFGRGDFIGEMGFLDPSRRAADATALDEVDCYVLSRERFNALADSQSAAAAHIFEGIACVLAMRVRFMNKELRALRT</sequence>
<feature type="domain" description="STAS" evidence="7">
    <location>
        <begin position="464"/>
        <end position="571"/>
    </location>
</feature>
<dbReference type="InterPro" id="IPR000595">
    <property type="entry name" value="cNMP-bd_dom"/>
</dbReference>
<feature type="transmembrane region" description="Helical" evidence="5">
    <location>
        <begin position="344"/>
        <end position="374"/>
    </location>
</feature>
<dbReference type="Pfam" id="PF00027">
    <property type="entry name" value="cNMP_binding"/>
    <property type="match status" value="1"/>
</dbReference>
<evidence type="ECO:0000259" key="6">
    <source>
        <dbReference type="PROSITE" id="PS50042"/>
    </source>
</evidence>
<name>A0ABX7M9K2_9RHOO</name>
<evidence type="ECO:0000256" key="5">
    <source>
        <dbReference type="SAM" id="Phobius"/>
    </source>
</evidence>
<comment type="subcellular location">
    <subcellularLocation>
        <location evidence="1">Membrane</location>
        <topology evidence="1">Multi-pass membrane protein</topology>
    </subcellularLocation>
</comment>
<dbReference type="PANTHER" id="PTHR43310:SF1">
    <property type="entry name" value="SULFATE TRANSPORTER YBAR-RELATED"/>
    <property type="match status" value="1"/>
</dbReference>
<feature type="transmembrane region" description="Helical" evidence="5">
    <location>
        <begin position="394"/>
        <end position="425"/>
    </location>
</feature>
<proteinExistence type="predicted"/>
<dbReference type="InterPro" id="IPR002645">
    <property type="entry name" value="STAS_dom"/>
</dbReference>
<evidence type="ECO:0000313" key="9">
    <source>
        <dbReference type="Proteomes" id="UP000663570"/>
    </source>
</evidence>
<feature type="transmembrane region" description="Helical" evidence="5">
    <location>
        <begin position="100"/>
        <end position="120"/>
    </location>
</feature>
<dbReference type="Pfam" id="PF01740">
    <property type="entry name" value="STAS"/>
    <property type="match status" value="1"/>
</dbReference>
<feature type="transmembrane region" description="Helical" evidence="5">
    <location>
        <begin position="172"/>
        <end position="190"/>
    </location>
</feature>
<feature type="domain" description="Cyclic nucleotide-binding" evidence="6">
    <location>
        <begin position="597"/>
        <end position="699"/>
    </location>
</feature>
<feature type="transmembrane region" description="Helical" evidence="5">
    <location>
        <begin position="12"/>
        <end position="37"/>
    </location>
</feature>
<dbReference type="InterPro" id="IPR014710">
    <property type="entry name" value="RmlC-like_jellyroll"/>
</dbReference>
<dbReference type="SUPFAM" id="SSF52091">
    <property type="entry name" value="SpoIIaa-like"/>
    <property type="match status" value="1"/>
</dbReference>
<keyword evidence="3 5" id="KW-1133">Transmembrane helix</keyword>
<dbReference type="PROSITE" id="PS50042">
    <property type="entry name" value="CNMP_BINDING_3"/>
    <property type="match status" value="1"/>
</dbReference>
<evidence type="ECO:0000259" key="7">
    <source>
        <dbReference type="PROSITE" id="PS50801"/>
    </source>
</evidence>
<feature type="transmembrane region" description="Helical" evidence="5">
    <location>
        <begin position="197"/>
        <end position="215"/>
    </location>
</feature>
<evidence type="ECO:0000256" key="4">
    <source>
        <dbReference type="ARBA" id="ARBA00023136"/>
    </source>
</evidence>
<dbReference type="InterPro" id="IPR052706">
    <property type="entry name" value="Membrane-Transporter-like"/>
</dbReference>
<dbReference type="InterPro" id="IPR036513">
    <property type="entry name" value="STAS_dom_sf"/>
</dbReference>
<accession>A0ABX7M9K2</accession>
<dbReference type="SUPFAM" id="SSF51206">
    <property type="entry name" value="cAMP-binding domain-like"/>
    <property type="match status" value="1"/>
</dbReference>
<evidence type="ECO:0000256" key="3">
    <source>
        <dbReference type="ARBA" id="ARBA00022989"/>
    </source>
</evidence>
<dbReference type="RefSeq" id="WP_206255329.1">
    <property type="nucleotide sequence ID" value="NZ_CP071060.1"/>
</dbReference>
<dbReference type="Gene3D" id="2.60.120.10">
    <property type="entry name" value="Jelly Rolls"/>
    <property type="match status" value="1"/>
</dbReference>
<feature type="transmembrane region" description="Helical" evidence="5">
    <location>
        <begin position="132"/>
        <end position="152"/>
    </location>
</feature>
<dbReference type="SMART" id="SM00100">
    <property type="entry name" value="cNMP"/>
    <property type="match status" value="1"/>
</dbReference>
<evidence type="ECO:0000256" key="2">
    <source>
        <dbReference type="ARBA" id="ARBA00022692"/>
    </source>
</evidence>
<dbReference type="InterPro" id="IPR018490">
    <property type="entry name" value="cNMP-bd_dom_sf"/>
</dbReference>
<dbReference type="CDD" id="cd07042">
    <property type="entry name" value="STAS_SulP_like_sulfate_transporter"/>
    <property type="match status" value="1"/>
</dbReference>
<dbReference type="Gene3D" id="3.30.750.24">
    <property type="entry name" value="STAS domain"/>
    <property type="match status" value="1"/>
</dbReference>
<dbReference type="PROSITE" id="PS50801">
    <property type="entry name" value="STAS"/>
    <property type="match status" value="1"/>
</dbReference>
<evidence type="ECO:0000256" key="1">
    <source>
        <dbReference type="ARBA" id="ARBA00004141"/>
    </source>
</evidence>